<comment type="subcellular location">
    <subcellularLocation>
        <location evidence="1">Nucleus</location>
    </subcellularLocation>
</comment>
<evidence type="ECO:0000256" key="8">
    <source>
        <dbReference type="ARBA" id="ARBA00033410"/>
    </source>
</evidence>
<evidence type="ECO:0000256" key="10">
    <source>
        <dbReference type="ARBA" id="ARBA00046755"/>
    </source>
</evidence>
<proteinExistence type="inferred from homology"/>
<dbReference type="EMBL" id="KN120955">
    <property type="protein sequence ID" value="KFO37350.1"/>
    <property type="molecule type" value="Genomic_DNA"/>
</dbReference>
<dbReference type="PANTHER" id="PTHR13556:SF2">
    <property type="entry name" value="TRANSCRIPTIONAL ADAPTER 3"/>
    <property type="match status" value="1"/>
</dbReference>
<dbReference type="PANTHER" id="PTHR13556">
    <property type="entry name" value="TRANSCRIPTIONAL ADAPTER 3-RELATED"/>
    <property type="match status" value="1"/>
</dbReference>
<keyword evidence="5" id="KW-0804">Transcription</keyword>
<sequence>MADKKARLGPLTELDTKDVDALLKKSEAQPEQPADGRPFGALTQRLLQTPVEENIVSPMENSPNPSVSGKESGRSGQAPLPKTRTSPQRATHQVPGEPRQEKLIAQGLLESEDRPAEDLEDEALAELCKGPVELKALSSQNRTKKHDL</sequence>
<dbReference type="GO" id="GO:0006357">
    <property type="term" value="P:regulation of transcription by RNA polymerase II"/>
    <property type="evidence" value="ECO:0007669"/>
    <property type="project" value="TreeGrafter"/>
</dbReference>
<evidence type="ECO:0000256" key="9">
    <source>
        <dbReference type="ARBA" id="ARBA00046128"/>
    </source>
</evidence>
<comment type="subunit">
    <text evidence="10">The PCAF complex is composed of a number of TBP-associated factors (TAFS), such as TAF5, TAF5L, TAF6, TAF6L, TAF9, TAF10 and TAF12, PCAF, and also PCAF-associated factors (PAFs), such as TADA2L/ADA2, TADA3L/ADA3 and SPT3. Interacts directly with TADA2L and PCAF and also with the high-risk HPV oncoprotein E6. Component of the STAGA transcription coactivator-HAT complex, at least composed of SUPT3H, GCN5L2, TAF5L, TAF6L, SUPT7L, TADA3L, TAD1L, TAF10, TAF12, TRRAP and TAF9. Component of the TFTC-HAT complex. Component of the ADA2A-containing complex (ATAC), composed of KAT14, KAT2A, TADA2L, TADA3L, ZZ3, MBIP, WDR5, YEATS2, CCDC101 and DR1.</text>
</comment>
<name>A0A091E464_FUKDA</name>
<evidence type="ECO:0000256" key="3">
    <source>
        <dbReference type="ARBA" id="ARBA00018537"/>
    </source>
</evidence>
<feature type="compositionally biased region" description="Basic and acidic residues" evidence="11">
    <location>
        <begin position="14"/>
        <end position="28"/>
    </location>
</feature>
<reference evidence="12 13" key="1">
    <citation type="submission" date="2013-11" db="EMBL/GenBank/DDBJ databases">
        <title>The Damaraland mole rat (Fukomys damarensis) genome and evolution of African mole rats.</title>
        <authorList>
            <person name="Gladyshev V.N."/>
            <person name="Fang X."/>
        </authorList>
    </citation>
    <scope>NUCLEOTIDE SEQUENCE [LARGE SCALE GENOMIC DNA]</scope>
    <source>
        <tissue evidence="12">Liver</tissue>
    </source>
</reference>
<keyword evidence="13" id="KW-1185">Reference proteome</keyword>
<protein>
    <recommendedName>
        <fullName evidence="3">Transcriptional adapter 3</fullName>
    </recommendedName>
    <alternativeName>
        <fullName evidence="8">ADA3 homolog</fullName>
    </alternativeName>
    <alternativeName>
        <fullName evidence="7">Transcriptional adapter 3-like</fullName>
    </alternativeName>
</protein>
<evidence type="ECO:0000256" key="4">
    <source>
        <dbReference type="ARBA" id="ARBA00023015"/>
    </source>
</evidence>
<dbReference type="InterPro" id="IPR019340">
    <property type="entry name" value="Histone_AcTrfase_su3"/>
</dbReference>
<comment type="function">
    <text evidence="9">Functions as a component of the PCAF complex. The PCAF complex is capable of efficiently acetylating histones in a nucleosomal context. The PCAF complex could be considered as the human version of the yeast SAGA complex. Also known as a coactivator for p53/TP53-dependent transcriptional activation. Component of the ATAC complex, a complex with histone acetyltransferase activity on histones H3 and H4.</text>
</comment>
<dbReference type="Proteomes" id="UP000028990">
    <property type="component" value="Unassembled WGS sequence"/>
</dbReference>
<accession>A0A091E464</accession>
<organism evidence="12 13">
    <name type="scientific">Fukomys damarensis</name>
    <name type="common">Damaraland mole rat</name>
    <name type="synonym">Cryptomys damarensis</name>
    <dbReference type="NCBI Taxonomy" id="885580"/>
    <lineage>
        <taxon>Eukaryota</taxon>
        <taxon>Metazoa</taxon>
        <taxon>Chordata</taxon>
        <taxon>Craniata</taxon>
        <taxon>Vertebrata</taxon>
        <taxon>Euteleostomi</taxon>
        <taxon>Mammalia</taxon>
        <taxon>Eutheria</taxon>
        <taxon>Euarchontoglires</taxon>
        <taxon>Glires</taxon>
        <taxon>Rodentia</taxon>
        <taxon>Hystricomorpha</taxon>
        <taxon>Bathyergidae</taxon>
        <taxon>Fukomys</taxon>
    </lineage>
</organism>
<evidence type="ECO:0000256" key="7">
    <source>
        <dbReference type="ARBA" id="ARBA00031544"/>
    </source>
</evidence>
<feature type="region of interest" description="Disordered" evidence="11">
    <location>
        <begin position="1"/>
        <end position="122"/>
    </location>
</feature>
<evidence type="ECO:0000313" key="13">
    <source>
        <dbReference type="Proteomes" id="UP000028990"/>
    </source>
</evidence>
<evidence type="ECO:0000256" key="5">
    <source>
        <dbReference type="ARBA" id="ARBA00023163"/>
    </source>
</evidence>
<evidence type="ECO:0000256" key="6">
    <source>
        <dbReference type="ARBA" id="ARBA00023242"/>
    </source>
</evidence>
<evidence type="ECO:0000256" key="2">
    <source>
        <dbReference type="ARBA" id="ARBA00005330"/>
    </source>
</evidence>
<gene>
    <name evidence="12" type="ORF">H920_01250</name>
</gene>
<dbReference type="AlphaFoldDB" id="A0A091E464"/>
<dbReference type="GO" id="GO:0000124">
    <property type="term" value="C:SAGA complex"/>
    <property type="evidence" value="ECO:0007669"/>
    <property type="project" value="TreeGrafter"/>
</dbReference>
<feature type="compositionally biased region" description="Polar residues" evidence="11">
    <location>
        <begin position="59"/>
        <end position="69"/>
    </location>
</feature>
<keyword evidence="4" id="KW-0805">Transcription regulation</keyword>
<comment type="similarity">
    <text evidence="2">Belongs to the NGG1 family.</text>
</comment>
<evidence type="ECO:0000256" key="1">
    <source>
        <dbReference type="ARBA" id="ARBA00004123"/>
    </source>
</evidence>
<dbReference type="GO" id="GO:0005634">
    <property type="term" value="C:nucleus"/>
    <property type="evidence" value="ECO:0007669"/>
    <property type="project" value="UniProtKB-SubCell"/>
</dbReference>
<evidence type="ECO:0000313" key="12">
    <source>
        <dbReference type="EMBL" id="KFO37350.1"/>
    </source>
</evidence>
<dbReference type="GO" id="GO:0003713">
    <property type="term" value="F:transcription coactivator activity"/>
    <property type="evidence" value="ECO:0007669"/>
    <property type="project" value="TreeGrafter"/>
</dbReference>
<evidence type="ECO:0000256" key="11">
    <source>
        <dbReference type="SAM" id="MobiDB-lite"/>
    </source>
</evidence>
<keyword evidence="6" id="KW-0539">Nucleus</keyword>